<dbReference type="AlphaFoldDB" id="A0AAV5QJV5"/>
<dbReference type="PANTHER" id="PTHR21569:SF1">
    <property type="entry name" value="SMALL RIBOSOMAL SUBUNIT PROTEIN US9M"/>
    <property type="match status" value="1"/>
</dbReference>
<keyword evidence="9" id="KW-1185">Reference proteome</keyword>
<dbReference type="Proteomes" id="UP001360560">
    <property type="component" value="Unassembled WGS sequence"/>
</dbReference>
<dbReference type="GO" id="GO:0003735">
    <property type="term" value="F:structural constituent of ribosome"/>
    <property type="evidence" value="ECO:0007669"/>
    <property type="project" value="InterPro"/>
</dbReference>
<dbReference type="FunFam" id="3.30.230.10:FF:000001">
    <property type="entry name" value="30S ribosomal protein S9"/>
    <property type="match status" value="1"/>
</dbReference>
<organism evidence="8 9">
    <name type="scientific">Saccharomycopsis crataegensis</name>
    <dbReference type="NCBI Taxonomy" id="43959"/>
    <lineage>
        <taxon>Eukaryota</taxon>
        <taxon>Fungi</taxon>
        <taxon>Dikarya</taxon>
        <taxon>Ascomycota</taxon>
        <taxon>Saccharomycotina</taxon>
        <taxon>Saccharomycetes</taxon>
        <taxon>Saccharomycopsidaceae</taxon>
        <taxon>Saccharomycopsis</taxon>
    </lineage>
</organism>
<dbReference type="InterPro" id="IPR023035">
    <property type="entry name" value="Ribosomal_uS9_bac/plastid"/>
</dbReference>
<feature type="compositionally biased region" description="Basic residues" evidence="7">
    <location>
        <begin position="290"/>
        <end position="309"/>
    </location>
</feature>
<keyword evidence="3 6" id="KW-0687">Ribonucleoprotein</keyword>
<evidence type="ECO:0000256" key="7">
    <source>
        <dbReference type="SAM" id="MobiDB-lite"/>
    </source>
</evidence>
<evidence type="ECO:0000256" key="4">
    <source>
        <dbReference type="ARBA" id="ARBA00039318"/>
    </source>
</evidence>
<evidence type="ECO:0000256" key="3">
    <source>
        <dbReference type="ARBA" id="ARBA00023274"/>
    </source>
</evidence>
<feature type="region of interest" description="Disordered" evidence="7">
    <location>
        <begin position="280"/>
        <end position="309"/>
    </location>
</feature>
<dbReference type="RefSeq" id="XP_064852063.1">
    <property type="nucleotide sequence ID" value="XM_064995991.1"/>
</dbReference>
<evidence type="ECO:0000256" key="2">
    <source>
        <dbReference type="ARBA" id="ARBA00022980"/>
    </source>
</evidence>
<dbReference type="Pfam" id="PF00380">
    <property type="entry name" value="Ribosomal_S9"/>
    <property type="match status" value="1"/>
</dbReference>
<evidence type="ECO:0000256" key="1">
    <source>
        <dbReference type="ARBA" id="ARBA00005251"/>
    </source>
</evidence>
<comment type="similarity">
    <text evidence="1 6">Belongs to the universal ribosomal protein uS9 family.</text>
</comment>
<dbReference type="GeneID" id="90073042"/>
<evidence type="ECO:0000313" key="9">
    <source>
        <dbReference type="Proteomes" id="UP001360560"/>
    </source>
</evidence>
<evidence type="ECO:0000313" key="8">
    <source>
        <dbReference type="EMBL" id="GMM35063.1"/>
    </source>
</evidence>
<dbReference type="PANTHER" id="PTHR21569">
    <property type="entry name" value="RIBOSOMAL PROTEIN S9"/>
    <property type="match status" value="1"/>
</dbReference>
<dbReference type="Gene3D" id="3.30.230.10">
    <property type="match status" value="1"/>
</dbReference>
<dbReference type="InterPro" id="IPR014721">
    <property type="entry name" value="Ribsml_uS5_D2-typ_fold_subgr"/>
</dbReference>
<reference evidence="8 9" key="1">
    <citation type="journal article" date="2023" name="Elife">
        <title>Identification of key yeast species and microbe-microbe interactions impacting larval growth of Drosophila in the wild.</title>
        <authorList>
            <person name="Mure A."/>
            <person name="Sugiura Y."/>
            <person name="Maeda R."/>
            <person name="Honda K."/>
            <person name="Sakurai N."/>
            <person name="Takahashi Y."/>
            <person name="Watada M."/>
            <person name="Katoh T."/>
            <person name="Gotoh A."/>
            <person name="Gotoh Y."/>
            <person name="Taniguchi I."/>
            <person name="Nakamura K."/>
            <person name="Hayashi T."/>
            <person name="Katayama T."/>
            <person name="Uemura T."/>
            <person name="Hattori Y."/>
        </authorList>
    </citation>
    <scope>NUCLEOTIDE SEQUENCE [LARGE SCALE GENOMIC DNA]</scope>
    <source>
        <strain evidence="8 9">SC-9</strain>
    </source>
</reference>
<dbReference type="GO" id="GO:0006412">
    <property type="term" value="P:translation"/>
    <property type="evidence" value="ECO:0007669"/>
    <property type="project" value="InterPro"/>
</dbReference>
<dbReference type="InterPro" id="IPR020574">
    <property type="entry name" value="Ribosomal_uS9_CS"/>
</dbReference>
<proteinExistence type="inferred from homology"/>
<dbReference type="NCBIfam" id="NF001099">
    <property type="entry name" value="PRK00132.1"/>
    <property type="match status" value="1"/>
</dbReference>
<evidence type="ECO:0000256" key="5">
    <source>
        <dbReference type="ARBA" id="ARBA00042623"/>
    </source>
</evidence>
<dbReference type="GO" id="GO:0003723">
    <property type="term" value="F:RNA binding"/>
    <property type="evidence" value="ECO:0007669"/>
    <property type="project" value="TreeGrafter"/>
</dbReference>
<name>A0AAV5QJV5_9ASCO</name>
<dbReference type="InterPro" id="IPR000754">
    <property type="entry name" value="Ribosomal_uS9"/>
</dbReference>
<comment type="caution">
    <text evidence="8">The sequence shown here is derived from an EMBL/GenBank/DDBJ whole genome shotgun (WGS) entry which is preliminary data.</text>
</comment>
<dbReference type="EMBL" id="BTFZ01000004">
    <property type="protein sequence ID" value="GMM35063.1"/>
    <property type="molecule type" value="Genomic_DNA"/>
</dbReference>
<sequence>MSLRLFARLLHTSRPVANRAPRFIYPGTAKPAISVPAIPNIKTSSVIDHPNSIAPSIPELERTRVVPTLETFYSSNPIHEKNMRDLNDLLNRYASTPYTINSEESAKHNKTYRWLNINEYRLIAAGTRLKTIQYSKLVELLQRLDAIDKQLVDKQFMATLDRFKKSVSDSSAGASVKQLDEFGRAIAVGGRKSSRAKVYLVRGDGKIIVNGESLSKMFPRLTDRNKILYPLKVVDGEGSYNVFVKCSGGGVSGKVGAIAHGIARALLIFNPLLKPRLKRAGATTRDARRVERKKPGKVKSRKSPTWVKR</sequence>
<dbReference type="InterPro" id="IPR020568">
    <property type="entry name" value="Ribosomal_Su5_D2-typ_SF"/>
</dbReference>
<gene>
    <name evidence="8" type="ORF">DASC09_023880</name>
</gene>
<protein>
    <recommendedName>
        <fullName evidence="4">Small ribosomal subunit protein uS9m</fullName>
    </recommendedName>
    <alternativeName>
        <fullName evidence="5">37S ribosomal protein S9, mitochondrial</fullName>
    </alternativeName>
</protein>
<accession>A0AAV5QJV5</accession>
<dbReference type="PROSITE" id="PS00360">
    <property type="entry name" value="RIBOSOMAL_S9"/>
    <property type="match status" value="1"/>
</dbReference>
<dbReference type="GO" id="GO:0005763">
    <property type="term" value="C:mitochondrial small ribosomal subunit"/>
    <property type="evidence" value="ECO:0007669"/>
    <property type="project" value="TreeGrafter"/>
</dbReference>
<evidence type="ECO:0000256" key="6">
    <source>
        <dbReference type="RuleBase" id="RU003815"/>
    </source>
</evidence>
<keyword evidence="2 6" id="KW-0689">Ribosomal protein</keyword>
<dbReference type="SUPFAM" id="SSF54211">
    <property type="entry name" value="Ribosomal protein S5 domain 2-like"/>
    <property type="match status" value="1"/>
</dbReference>